<dbReference type="Proteomes" id="UP000035680">
    <property type="component" value="Unassembled WGS sequence"/>
</dbReference>
<name>A0A0K0F688_STRVS</name>
<reference evidence="2" key="2">
    <citation type="submission" date="2015-08" db="UniProtKB">
        <authorList>
            <consortium name="WormBaseParasite"/>
        </authorList>
    </citation>
    <scope>IDENTIFICATION</scope>
</reference>
<accession>A0A0K0F688</accession>
<evidence type="ECO:0000313" key="1">
    <source>
        <dbReference type="Proteomes" id="UP000035680"/>
    </source>
</evidence>
<evidence type="ECO:0000313" key="2">
    <source>
        <dbReference type="WBParaSite" id="SVE_0433100.1"/>
    </source>
</evidence>
<dbReference type="WBParaSite" id="SVE_0433100.1">
    <property type="protein sequence ID" value="SVE_0433100.1"/>
    <property type="gene ID" value="SVE_0433100"/>
</dbReference>
<dbReference type="AlphaFoldDB" id="A0A0K0F688"/>
<keyword evidence="1" id="KW-1185">Reference proteome</keyword>
<reference evidence="1" key="1">
    <citation type="submission" date="2014-07" db="EMBL/GenBank/DDBJ databases">
        <authorList>
            <person name="Martin A.A"/>
            <person name="De Silva N."/>
        </authorList>
    </citation>
    <scope>NUCLEOTIDE SEQUENCE</scope>
</reference>
<protein>
    <submittedName>
        <fullName evidence="2">Uncharacterized protein</fullName>
    </submittedName>
</protein>
<proteinExistence type="predicted"/>
<sequence length="88" mass="10076">MDTPIDWDTPIREDANAISNSPFSTPSIGVPKLIKYNFNDKFEKVKIESGQTNDNLNEIKKILEDEKKFDWQRTPFEGIINAASWNGC</sequence>
<organism evidence="1 2">
    <name type="scientific">Strongyloides venezuelensis</name>
    <name type="common">Threadworm</name>
    <dbReference type="NCBI Taxonomy" id="75913"/>
    <lineage>
        <taxon>Eukaryota</taxon>
        <taxon>Metazoa</taxon>
        <taxon>Ecdysozoa</taxon>
        <taxon>Nematoda</taxon>
        <taxon>Chromadorea</taxon>
        <taxon>Rhabditida</taxon>
        <taxon>Tylenchina</taxon>
        <taxon>Panagrolaimomorpha</taxon>
        <taxon>Strongyloidoidea</taxon>
        <taxon>Strongyloididae</taxon>
        <taxon>Strongyloides</taxon>
    </lineage>
</organism>